<dbReference type="RefSeq" id="WP_132580219.1">
    <property type="nucleotide sequence ID" value="NZ_SMAJ01000003.1"/>
</dbReference>
<name>A0A4R3M7M7_9BURK</name>
<keyword evidence="2" id="KW-1185">Reference proteome</keyword>
<protein>
    <submittedName>
        <fullName evidence="1">Uncharacterized protein</fullName>
    </submittedName>
</protein>
<evidence type="ECO:0000313" key="1">
    <source>
        <dbReference type="EMBL" id="TCT09491.1"/>
    </source>
</evidence>
<sequence length="87" mass="9430">MAEASQYTFSLKEVGNTMLKKEGIKTGKWTIGVGLGIQVGNINTPQKKEARPSATVIVENIVLSRIEDETSLPPEMSALIIDATKLE</sequence>
<dbReference type="AlphaFoldDB" id="A0A4R3M7M7"/>
<accession>A0A4R3M7M7</accession>
<comment type="caution">
    <text evidence="1">The sequence shown here is derived from an EMBL/GenBank/DDBJ whole genome shotgun (WGS) entry which is preliminary data.</text>
</comment>
<gene>
    <name evidence="1" type="ORF">EDC26_103109</name>
</gene>
<evidence type="ECO:0000313" key="2">
    <source>
        <dbReference type="Proteomes" id="UP000295525"/>
    </source>
</evidence>
<proteinExistence type="predicted"/>
<reference evidence="1 2" key="1">
    <citation type="submission" date="2019-03" db="EMBL/GenBank/DDBJ databases">
        <title>Genomic Encyclopedia of Type Strains, Phase IV (KMG-IV): sequencing the most valuable type-strain genomes for metagenomic binning, comparative biology and taxonomic classification.</title>
        <authorList>
            <person name="Goeker M."/>
        </authorList>
    </citation>
    <scope>NUCLEOTIDE SEQUENCE [LARGE SCALE GENOMIC DNA]</scope>
    <source>
        <strain evidence="1 2">DSM 24591</strain>
    </source>
</reference>
<organism evidence="1 2">
    <name type="scientific">Paralcaligenes ureilyticus</name>
    <dbReference type="NCBI Taxonomy" id="627131"/>
    <lineage>
        <taxon>Bacteria</taxon>
        <taxon>Pseudomonadati</taxon>
        <taxon>Pseudomonadota</taxon>
        <taxon>Betaproteobacteria</taxon>
        <taxon>Burkholderiales</taxon>
        <taxon>Alcaligenaceae</taxon>
        <taxon>Paralcaligenes</taxon>
    </lineage>
</organism>
<dbReference type="EMBL" id="SMAJ01000003">
    <property type="protein sequence ID" value="TCT09491.1"/>
    <property type="molecule type" value="Genomic_DNA"/>
</dbReference>
<dbReference type="Proteomes" id="UP000295525">
    <property type="component" value="Unassembled WGS sequence"/>
</dbReference>